<keyword evidence="4" id="KW-1185">Reference proteome</keyword>
<feature type="coiled-coil region" evidence="1">
    <location>
        <begin position="322"/>
        <end position="349"/>
    </location>
</feature>
<proteinExistence type="predicted"/>
<keyword evidence="1" id="KW-0175">Coiled coil</keyword>
<comment type="caution">
    <text evidence="3">The sequence shown here is derived from an EMBL/GenBank/DDBJ whole genome shotgun (WGS) entry which is preliminary data.</text>
</comment>
<dbReference type="Proteomes" id="UP001139157">
    <property type="component" value="Unassembled WGS sequence"/>
</dbReference>
<reference evidence="3" key="1">
    <citation type="submission" date="2022-06" db="EMBL/GenBank/DDBJ databases">
        <title>Novel species in genus nocardia.</title>
        <authorList>
            <person name="Li F."/>
        </authorList>
    </citation>
    <scope>NUCLEOTIDE SEQUENCE</scope>
    <source>
        <strain evidence="3">CDC141</strain>
    </source>
</reference>
<protein>
    <submittedName>
        <fullName evidence="3">Uncharacterized protein</fullName>
    </submittedName>
</protein>
<feature type="region of interest" description="Disordered" evidence="2">
    <location>
        <begin position="127"/>
        <end position="158"/>
    </location>
</feature>
<evidence type="ECO:0000313" key="4">
    <source>
        <dbReference type="Proteomes" id="UP001139157"/>
    </source>
</evidence>
<evidence type="ECO:0000313" key="3">
    <source>
        <dbReference type="EMBL" id="MCM6774436.1"/>
    </source>
</evidence>
<feature type="region of interest" description="Disordered" evidence="2">
    <location>
        <begin position="354"/>
        <end position="378"/>
    </location>
</feature>
<dbReference type="EMBL" id="JAMRXG010000005">
    <property type="protein sequence ID" value="MCM6774436.1"/>
    <property type="molecule type" value="Genomic_DNA"/>
</dbReference>
<dbReference type="AlphaFoldDB" id="A0A9X2E9S0"/>
<dbReference type="RefSeq" id="WP_251911999.1">
    <property type="nucleotide sequence ID" value="NZ_JAMRXG010000005.1"/>
</dbReference>
<name>A0A9X2E9S0_9NOCA</name>
<evidence type="ECO:0000256" key="2">
    <source>
        <dbReference type="SAM" id="MobiDB-lite"/>
    </source>
</evidence>
<sequence>MRWLRERRGLTDPAYYQDAGSPDERKLLADFALHYQLNLVAPFAETPVQAVEFGAQANDLARRWIHHPDPEWRRMWAQLSTAAADWTARPEQARREFDHLAIARHESRVAIDERTWRVLRLAREVTGHGEGQISGSEQDAHRRHTDHDLTVTANPAPDVDRRTAVEKTLGAPRTGGPDAPLSLERVGQVIVATEQALADEEHASEVDRRDQLLSESVRHAPIVHDYSRSDDARWEQRQAKLLRQVQDLTAEHASVADGFEGRLEADQQRIMRLEQLRAAAADARADALRAGVSPEAVDHAYLLGRDGIYWSIQPADPRLGRIAQLTEQRDQARTEVDHLQARIAELQAALDTRISPGLDDPPLPAAAHTTAAPGPTATGAGIEAAIDIALTDTTDTAWNAERGDLDPPPPSPARAVDSLELNQ</sequence>
<organism evidence="3 4">
    <name type="scientific">Nocardia pulmonis</name>
    <dbReference type="NCBI Taxonomy" id="2951408"/>
    <lineage>
        <taxon>Bacteria</taxon>
        <taxon>Bacillati</taxon>
        <taxon>Actinomycetota</taxon>
        <taxon>Actinomycetes</taxon>
        <taxon>Mycobacteriales</taxon>
        <taxon>Nocardiaceae</taxon>
        <taxon>Nocardia</taxon>
    </lineage>
</organism>
<evidence type="ECO:0000256" key="1">
    <source>
        <dbReference type="SAM" id="Coils"/>
    </source>
</evidence>
<feature type="region of interest" description="Disordered" evidence="2">
    <location>
        <begin position="393"/>
        <end position="423"/>
    </location>
</feature>
<feature type="compositionally biased region" description="Low complexity" evidence="2">
    <location>
        <begin position="365"/>
        <end position="378"/>
    </location>
</feature>
<accession>A0A9X2E9S0</accession>
<gene>
    <name evidence="3" type="ORF">NDR86_13225</name>
</gene>